<evidence type="ECO:0000313" key="2">
    <source>
        <dbReference type="Proteomes" id="UP001529510"/>
    </source>
</evidence>
<protein>
    <submittedName>
        <fullName evidence="1">Uncharacterized protein</fullName>
    </submittedName>
</protein>
<proteinExistence type="predicted"/>
<accession>A0ABD0Q743</accession>
<name>A0ABD0Q743_CIRMR</name>
<reference evidence="1 2" key="1">
    <citation type="submission" date="2024-05" db="EMBL/GenBank/DDBJ databases">
        <title>Genome sequencing and assembly of Indian major carp, Cirrhinus mrigala (Hamilton, 1822).</title>
        <authorList>
            <person name="Mohindra V."/>
            <person name="Chowdhury L.M."/>
            <person name="Lal K."/>
            <person name="Jena J.K."/>
        </authorList>
    </citation>
    <scope>NUCLEOTIDE SEQUENCE [LARGE SCALE GENOMIC DNA]</scope>
    <source>
        <strain evidence="1">CM1030</strain>
        <tissue evidence="1">Blood</tissue>
    </source>
</reference>
<keyword evidence="2" id="KW-1185">Reference proteome</keyword>
<dbReference type="AlphaFoldDB" id="A0ABD0Q743"/>
<gene>
    <name evidence="1" type="ORF">M9458_024047</name>
</gene>
<comment type="caution">
    <text evidence="1">The sequence shown here is derived from an EMBL/GenBank/DDBJ whole genome shotgun (WGS) entry which is preliminary data.</text>
</comment>
<feature type="non-terminal residue" evidence="1">
    <location>
        <position position="51"/>
    </location>
</feature>
<dbReference type="Proteomes" id="UP001529510">
    <property type="component" value="Unassembled WGS sequence"/>
</dbReference>
<dbReference type="EMBL" id="JAMKFB020000011">
    <property type="protein sequence ID" value="KAL0181641.1"/>
    <property type="molecule type" value="Genomic_DNA"/>
</dbReference>
<evidence type="ECO:0000313" key="1">
    <source>
        <dbReference type="EMBL" id="KAL0181641.1"/>
    </source>
</evidence>
<sequence>MINLSTPERLKEIRHQTSADLSPVLLISYIEAMASHKISPRDESENPKEHI</sequence>
<organism evidence="1 2">
    <name type="scientific">Cirrhinus mrigala</name>
    <name type="common">Mrigala</name>
    <dbReference type="NCBI Taxonomy" id="683832"/>
    <lineage>
        <taxon>Eukaryota</taxon>
        <taxon>Metazoa</taxon>
        <taxon>Chordata</taxon>
        <taxon>Craniata</taxon>
        <taxon>Vertebrata</taxon>
        <taxon>Euteleostomi</taxon>
        <taxon>Actinopterygii</taxon>
        <taxon>Neopterygii</taxon>
        <taxon>Teleostei</taxon>
        <taxon>Ostariophysi</taxon>
        <taxon>Cypriniformes</taxon>
        <taxon>Cyprinidae</taxon>
        <taxon>Labeoninae</taxon>
        <taxon>Labeonini</taxon>
        <taxon>Cirrhinus</taxon>
    </lineage>
</organism>